<dbReference type="EMBL" id="UGLC01000003">
    <property type="protein sequence ID" value="STU47673.1"/>
    <property type="molecule type" value="Genomic_DNA"/>
</dbReference>
<dbReference type="Proteomes" id="UP000255099">
    <property type="component" value="Unassembled WGS sequence"/>
</dbReference>
<gene>
    <name evidence="2" type="ORF">NCTC8849_05952</name>
    <name evidence="1" type="ORF">NCTC9637_00251</name>
</gene>
<name>A0A377VUQ6_KLEPN</name>
<evidence type="ECO:0000313" key="1">
    <source>
        <dbReference type="EMBL" id="STT45407.1"/>
    </source>
</evidence>
<reference evidence="3 4" key="1">
    <citation type="submission" date="2018-06" db="EMBL/GenBank/DDBJ databases">
        <authorList>
            <consortium name="Pathogen Informatics"/>
            <person name="Doyle S."/>
        </authorList>
    </citation>
    <scope>NUCLEOTIDE SEQUENCE [LARGE SCALE GENOMIC DNA]</scope>
    <source>
        <strain evidence="2 3">NCTC8849</strain>
        <strain evidence="1 4">NCTC9637</strain>
    </source>
</reference>
<dbReference type="AlphaFoldDB" id="A0A377VUQ6"/>
<protein>
    <submittedName>
        <fullName evidence="1">Uncharacterized protein</fullName>
    </submittedName>
</protein>
<proteinExistence type="predicted"/>
<evidence type="ECO:0000313" key="3">
    <source>
        <dbReference type="Proteomes" id="UP000254799"/>
    </source>
</evidence>
<dbReference type="EMBL" id="UGLB01000002">
    <property type="protein sequence ID" value="STT45407.1"/>
    <property type="molecule type" value="Genomic_DNA"/>
</dbReference>
<dbReference type="Proteomes" id="UP000254799">
    <property type="component" value="Unassembled WGS sequence"/>
</dbReference>
<sequence length="91" mass="9969">MSENPLYRHGGRFHPEQPWFVLNAAQHYSVIASENPAISHFYSFDVAQSAGMTLAIPDGCVLRSSSAPRPATINTELLTMHCSIACAITKH</sequence>
<evidence type="ECO:0000313" key="2">
    <source>
        <dbReference type="EMBL" id="STU47673.1"/>
    </source>
</evidence>
<evidence type="ECO:0000313" key="4">
    <source>
        <dbReference type="Proteomes" id="UP000255099"/>
    </source>
</evidence>
<accession>A0A377VUQ6</accession>
<organism evidence="1 4">
    <name type="scientific">Klebsiella pneumoniae</name>
    <dbReference type="NCBI Taxonomy" id="573"/>
    <lineage>
        <taxon>Bacteria</taxon>
        <taxon>Pseudomonadati</taxon>
        <taxon>Pseudomonadota</taxon>
        <taxon>Gammaproteobacteria</taxon>
        <taxon>Enterobacterales</taxon>
        <taxon>Enterobacteriaceae</taxon>
        <taxon>Klebsiella/Raoultella group</taxon>
        <taxon>Klebsiella</taxon>
        <taxon>Klebsiella pneumoniae complex</taxon>
    </lineage>
</organism>